<evidence type="ECO:0000313" key="1">
    <source>
        <dbReference type="EMBL" id="CAB4643307.1"/>
    </source>
</evidence>
<dbReference type="AlphaFoldDB" id="A0A6J6K0N8"/>
<dbReference type="Gene3D" id="1.25.40.10">
    <property type="entry name" value="Tetratricopeptide repeat domain"/>
    <property type="match status" value="1"/>
</dbReference>
<name>A0A6J6K0N8_9ZZZZ</name>
<sequence length="203" mass="22725">MNPEISWQHAKAALSKASRVGIIREAAAEAAYNAGHFAEALIEFRAARRMRGIKEYWPLMADCERACGRPMKAIEMAGDPLVKNLDHASRVEMRIVAAGARMDMGNLDAALATLQCPDLTVTSVEPWSARIRYAYADVLEQMGRPQEALEWFHRAAAVDADMLTDSDQRIRKLEGKSSDLDTEDGYLYDDLEDLDDAEDFEKE</sequence>
<reference evidence="1" key="1">
    <citation type="submission" date="2020-05" db="EMBL/GenBank/DDBJ databases">
        <authorList>
            <person name="Chiriac C."/>
            <person name="Salcher M."/>
            <person name="Ghai R."/>
            <person name="Kavagutti S V."/>
        </authorList>
    </citation>
    <scope>NUCLEOTIDE SEQUENCE</scope>
</reference>
<gene>
    <name evidence="1" type="ORF">UFOPK2171_00235</name>
</gene>
<organism evidence="1">
    <name type="scientific">freshwater metagenome</name>
    <dbReference type="NCBI Taxonomy" id="449393"/>
    <lineage>
        <taxon>unclassified sequences</taxon>
        <taxon>metagenomes</taxon>
        <taxon>ecological metagenomes</taxon>
    </lineage>
</organism>
<protein>
    <submittedName>
        <fullName evidence="1">Unannotated protein</fullName>
    </submittedName>
</protein>
<proteinExistence type="predicted"/>
<dbReference type="SUPFAM" id="SSF48452">
    <property type="entry name" value="TPR-like"/>
    <property type="match status" value="1"/>
</dbReference>
<dbReference type="InterPro" id="IPR011990">
    <property type="entry name" value="TPR-like_helical_dom_sf"/>
</dbReference>
<dbReference type="EMBL" id="CAEZWD010000014">
    <property type="protein sequence ID" value="CAB4643307.1"/>
    <property type="molecule type" value="Genomic_DNA"/>
</dbReference>
<accession>A0A6J6K0N8</accession>